<feature type="region of interest" description="Disordered" evidence="2">
    <location>
        <begin position="451"/>
        <end position="476"/>
    </location>
</feature>
<feature type="compositionally biased region" description="Low complexity" evidence="2">
    <location>
        <begin position="629"/>
        <end position="651"/>
    </location>
</feature>
<dbReference type="SMART" id="SM00360">
    <property type="entry name" value="RRM"/>
    <property type="match status" value="2"/>
</dbReference>
<feature type="region of interest" description="Disordered" evidence="2">
    <location>
        <begin position="101"/>
        <end position="145"/>
    </location>
</feature>
<dbReference type="InterPro" id="IPR000504">
    <property type="entry name" value="RRM_dom"/>
</dbReference>
<feature type="compositionally biased region" description="Low complexity" evidence="2">
    <location>
        <begin position="451"/>
        <end position="470"/>
    </location>
</feature>
<feature type="compositionally biased region" description="Polar residues" evidence="2">
    <location>
        <begin position="604"/>
        <end position="623"/>
    </location>
</feature>
<dbReference type="AlphaFoldDB" id="A0A9W6WGY2"/>
<feature type="compositionally biased region" description="Basic and acidic residues" evidence="2">
    <location>
        <begin position="790"/>
        <end position="811"/>
    </location>
</feature>
<dbReference type="Proteomes" id="UP001165120">
    <property type="component" value="Unassembled WGS sequence"/>
</dbReference>
<feature type="region of interest" description="Disordered" evidence="2">
    <location>
        <begin position="781"/>
        <end position="843"/>
    </location>
</feature>
<feature type="compositionally biased region" description="Acidic residues" evidence="2">
    <location>
        <begin position="751"/>
        <end position="760"/>
    </location>
</feature>
<sequence>MILQRSESNSLKNIISNESKLDKNDNNIIIDANENENQLMNEENLNRINTLLKINNNNKKNLNTNYFNTPKKIDNVLIVANENDLNDLNEIKDLKIGNSYFPSDSEHQETIKVDKENAHGEEEEQEEEDDEDEVEENTQDKCSDYDLKDFRGRPSSCVFVASLSAALTDQELYSSVLNHFKQWGNPVLVKVLRDLSNRPYAFVQFPNDEEAKKAITEGQHSVLDGRSIRCERAKVNRTLFIAPAKETGINNKNIKLTLCAFGEIEQLVGARDDNTHIDLESSEEAKQWFCKFAYRDDAINAYANLRTKPSWTVEWAQNLENEDDYLPNVTIDKHSIFIGQLHSSITKDELIKRFEKHGDIKEIVLVNRPVNNFAFVKYEHEGSAARAVERENHVIFGGKSIHVQYREMHHTNKKSKNGDGYKLSLAPPPVHLPNLQEKFFNNINNQLLTKNNETNSNSIENSKNLNNNTRNNHRNYRHSFPFSYNNTNNNYKIRNFKPNSNNNENNIQFRNSFDYQNLKSFNKKNSFQLFGDNLFNNLNRKSNNNGNNNTNNNINNINNFLPFNPYSYNPSMIHCPPMAHLAAHSHEQQGHSYSASPLPSSLPNKINHSSHISPPVDTPSTASLMMRKSSSTTPNPSETSSISPTSNSFTSLHPPLQDNGLNQSIESNGSTEFYSDSLRSYSHPEINSSGVSTNATTLSFQNYNHNKNSKFIMNKNIKQNFNFSRKFKTNSNGFTKYNKSMKISSNKEYETESISENETESNDKNLNNYKFELNKSFEEKNNVDASSMVSERETEDGKVAEERNGEYHGESCNEDGDEGDEDDDDDDVSSLNSPTLKTSLTNYSSSSFGTKNYQSHYTYLNKNSTSNYKHMDNNFETFGEHDNHQDHDDSGHFNNGYEISNFLPSQYPYYYYYPAPKNPSTPYNRDKFKKNRSSSFNNSHRQMHRYKSGYNNYRGNFTGHNEDRGTKSYGSKISKVNSNSSPSSSNSESASASPPSERVSVDNQATMSPMVPSLLQQPPPPPPPFSNLYFPSFPMPPLPFEPIMFPQMMPNMNPCLNQKSFPVHQKNISNISNNSNSGSNLEDNDYSNQLNDSHNSGMIPQQMQPHPEFFPPHMVDFRQMYPYFMIYNTGIPPPNGLIRSEDYNHIEGEDNSDLVNEEPGILLENS</sequence>
<dbReference type="PANTHER" id="PTHR15241">
    <property type="entry name" value="TRANSFORMER-2-RELATED"/>
    <property type="match status" value="1"/>
</dbReference>
<feature type="region of interest" description="Disordered" evidence="2">
    <location>
        <begin position="921"/>
        <end position="1000"/>
    </location>
</feature>
<feature type="compositionally biased region" description="Polar residues" evidence="2">
    <location>
        <begin position="829"/>
        <end position="843"/>
    </location>
</feature>
<feature type="region of interest" description="Disordered" evidence="2">
    <location>
        <begin position="583"/>
        <end position="670"/>
    </location>
</feature>
<evidence type="ECO:0000256" key="1">
    <source>
        <dbReference type="PROSITE-ProRule" id="PRU00176"/>
    </source>
</evidence>
<evidence type="ECO:0000313" key="4">
    <source>
        <dbReference type="EMBL" id="GME71984.1"/>
    </source>
</evidence>
<keyword evidence="1" id="KW-0694">RNA-binding</keyword>
<evidence type="ECO:0000256" key="2">
    <source>
        <dbReference type="SAM" id="MobiDB-lite"/>
    </source>
</evidence>
<feature type="region of interest" description="Disordered" evidence="2">
    <location>
        <begin position="1067"/>
        <end position="1088"/>
    </location>
</feature>
<feature type="compositionally biased region" description="Polar residues" evidence="2">
    <location>
        <begin position="949"/>
        <end position="959"/>
    </location>
</feature>
<gene>
    <name evidence="4" type="ORF">Cboi02_000342600</name>
</gene>
<feature type="compositionally biased region" description="Low complexity" evidence="2">
    <location>
        <begin position="1067"/>
        <end position="1080"/>
    </location>
</feature>
<feature type="region of interest" description="Disordered" evidence="2">
    <location>
        <begin position="744"/>
        <end position="766"/>
    </location>
</feature>
<feature type="compositionally biased region" description="Basic and acidic residues" evidence="2">
    <location>
        <begin position="104"/>
        <end position="120"/>
    </location>
</feature>
<evidence type="ECO:0000259" key="3">
    <source>
        <dbReference type="PROSITE" id="PS50102"/>
    </source>
</evidence>
<feature type="domain" description="RRM" evidence="3">
    <location>
        <begin position="334"/>
        <end position="408"/>
    </location>
</feature>
<dbReference type="PANTHER" id="PTHR15241:SF304">
    <property type="entry name" value="RRM DOMAIN-CONTAINING PROTEIN"/>
    <property type="match status" value="1"/>
</dbReference>
<organism evidence="4 5">
    <name type="scientific">Candida boidinii</name>
    <name type="common">Yeast</name>
    <dbReference type="NCBI Taxonomy" id="5477"/>
    <lineage>
        <taxon>Eukaryota</taxon>
        <taxon>Fungi</taxon>
        <taxon>Dikarya</taxon>
        <taxon>Ascomycota</taxon>
        <taxon>Saccharomycotina</taxon>
        <taxon>Pichiomycetes</taxon>
        <taxon>Pichiales</taxon>
        <taxon>Pichiaceae</taxon>
        <taxon>Ogataea</taxon>
        <taxon>Ogataea/Candida clade</taxon>
    </lineage>
</organism>
<reference evidence="4" key="1">
    <citation type="submission" date="2023-04" db="EMBL/GenBank/DDBJ databases">
        <title>Candida boidinii NBRC 10035.</title>
        <authorList>
            <person name="Ichikawa N."/>
            <person name="Sato H."/>
            <person name="Tonouchi N."/>
        </authorList>
    </citation>
    <scope>NUCLEOTIDE SEQUENCE</scope>
    <source>
        <strain evidence="4">NBRC 10035</strain>
    </source>
</reference>
<feature type="compositionally biased region" description="Low complexity" evidence="2">
    <location>
        <begin position="977"/>
        <end position="997"/>
    </location>
</feature>
<evidence type="ECO:0000313" key="5">
    <source>
        <dbReference type="Proteomes" id="UP001165120"/>
    </source>
</evidence>
<dbReference type="SUPFAM" id="SSF54928">
    <property type="entry name" value="RNA-binding domain, RBD"/>
    <property type="match status" value="2"/>
</dbReference>
<protein>
    <submittedName>
        <fullName evidence="4">Unnamed protein product</fullName>
    </submittedName>
</protein>
<dbReference type="Pfam" id="PF00076">
    <property type="entry name" value="RRM_1"/>
    <property type="match status" value="2"/>
</dbReference>
<dbReference type="InterPro" id="IPR035979">
    <property type="entry name" value="RBD_domain_sf"/>
</dbReference>
<dbReference type="GO" id="GO:0003723">
    <property type="term" value="F:RNA binding"/>
    <property type="evidence" value="ECO:0007669"/>
    <property type="project" value="UniProtKB-UniRule"/>
</dbReference>
<dbReference type="Gene3D" id="3.30.70.330">
    <property type="match status" value="2"/>
</dbReference>
<feature type="compositionally biased region" description="Polar residues" evidence="2">
    <location>
        <begin position="659"/>
        <end position="670"/>
    </location>
</feature>
<name>A0A9W6WGY2_CANBO</name>
<keyword evidence="5" id="KW-1185">Reference proteome</keyword>
<feature type="compositionally biased region" description="Acidic residues" evidence="2">
    <location>
        <begin position="121"/>
        <end position="137"/>
    </location>
</feature>
<proteinExistence type="predicted"/>
<dbReference type="InterPro" id="IPR012677">
    <property type="entry name" value="Nucleotide-bd_a/b_plait_sf"/>
</dbReference>
<dbReference type="EMBL" id="BSXN01001180">
    <property type="protein sequence ID" value="GME71984.1"/>
    <property type="molecule type" value="Genomic_DNA"/>
</dbReference>
<feature type="compositionally biased region" description="Acidic residues" evidence="2">
    <location>
        <begin position="812"/>
        <end position="828"/>
    </location>
</feature>
<accession>A0A9W6WGY2</accession>
<comment type="caution">
    <text evidence="4">The sequence shown here is derived from an EMBL/GenBank/DDBJ whole genome shotgun (WGS) entry which is preliminary data.</text>
</comment>
<feature type="domain" description="RRM" evidence="3">
    <location>
        <begin position="156"/>
        <end position="246"/>
    </location>
</feature>
<dbReference type="PROSITE" id="PS50102">
    <property type="entry name" value="RRM"/>
    <property type="match status" value="2"/>
</dbReference>